<evidence type="ECO:0000313" key="7">
    <source>
        <dbReference type="EMBL" id="RKF08492.1"/>
    </source>
</evidence>
<feature type="transmembrane region" description="Helical" evidence="5">
    <location>
        <begin position="280"/>
        <end position="297"/>
    </location>
</feature>
<organism evidence="7 8">
    <name type="scientific">Oceaniradius stylonematis</name>
    <dbReference type="NCBI Taxonomy" id="2184161"/>
    <lineage>
        <taxon>Bacteria</taxon>
        <taxon>Pseudomonadati</taxon>
        <taxon>Pseudomonadota</taxon>
        <taxon>Alphaproteobacteria</taxon>
        <taxon>Hyphomicrobiales</taxon>
        <taxon>Ahrensiaceae</taxon>
        <taxon>Oceaniradius</taxon>
    </lineage>
</organism>
<dbReference type="PANTHER" id="PTHR32322">
    <property type="entry name" value="INNER MEMBRANE TRANSPORTER"/>
    <property type="match status" value="1"/>
</dbReference>
<accession>A0A3A8ADV3</accession>
<feature type="transmembrane region" description="Helical" evidence="5">
    <location>
        <begin position="160"/>
        <end position="179"/>
    </location>
</feature>
<dbReference type="InterPro" id="IPR050638">
    <property type="entry name" value="AA-Vitamin_Transporters"/>
</dbReference>
<feature type="transmembrane region" description="Helical" evidence="5">
    <location>
        <begin position="73"/>
        <end position="94"/>
    </location>
</feature>
<feature type="transmembrane region" description="Helical" evidence="5">
    <location>
        <begin position="135"/>
        <end position="154"/>
    </location>
</feature>
<comment type="caution">
    <text evidence="7">The sequence shown here is derived from an EMBL/GenBank/DDBJ whole genome shotgun (WGS) entry which is preliminary data.</text>
</comment>
<dbReference type="InterPro" id="IPR000620">
    <property type="entry name" value="EamA_dom"/>
</dbReference>
<evidence type="ECO:0000256" key="5">
    <source>
        <dbReference type="SAM" id="Phobius"/>
    </source>
</evidence>
<dbReference type="RefSeq" id="WP_109769302.1">
    <property type="nucleotide sequence ID" value="NZ_QFWV02000001.1"/>
</dbReference>
<feature type="transmembrane region" description="Helical" evidence="5">
    <location>
        <begin position="218"/>
        <end position="244"/>
    </location>
</feature>
<feature type="transmembrane region" description="Helical" evidence="5">
    <location>
        <begin position="43"/>
        <end position="61"/>
    </location>
</feature>
<keyword evidence="4 5" id="KW-0472">Membrane</keyword>
<evidence type="ECO:0000259" key="6">
    <source>
        <dbReference type="Pfam" id="PF00892"/>
    </source>
</evidence>
<dbReference type="OrthoDB" id="9810556at2"/>
<evidence type="ECO:0000256" key="3">
    <source>
        <dbReference type="ARBA" id="ARBA00022989"/>
    </source>
</evidence>
<name>A0A3A8ADV3_9HYPH</name>
<feature type="transmembrane region" description="Helical" evidence="5">
    <location>
        <begin position="256"/>
        <end position="274"/>
    </location>
</feature>
<reference evidence="7 8" key="1">
    <citation type="journal article" date="2018" name="Int. J. Syst. Bacteriol.">
        <title>Oceaniradius stylonemae gen. nov., sp. nov., isolated from a red alga, Stylonema cornu-cervi.</title>
        <authorList>
            <person name="Jeong S."/>
        </authorList>
    </citation>
    <scope>NUCLEOTIDE SEQUENCE [LARGE SCALE GENOMIC DNA]</scope>
    <source>
        <strain evidence="7 8">StC1</strain>
    </source>
</reference>
<feature type="transmembrane region" description="Helical" evidence="5">
    <location>
        <begin position="100"/>
        <end position="123"/>
    </location>
</feature>
<comment type="subcellular location">
    <subcellularLocation>
        <location evidence="1">Membrane</location>
        <topology evidence="1">Multi-pass membrane protein</topology>
    </subcellularLocation>
</comment>
<dbReference type="Pfam" id="PF00892">
    <property type="entry name" value="EamA"/>
    <property type="match status" value="2"/>
</dbReference>
<evidence type="ECO:0000256" key="2">
    <source>
        <dbReference type="ARBA" id="ARBA00022692"/>
    </source>
</evidence>
<evidence type="ECO:0000313" key="8">
    <source>
        <dbReference type="Proteomes" id="UP000246132"/>
    </source>
</evidence>
<dbReference type="EMBL" id="QFWV02000001">
    <property type="protein sequence ID" value="RKF08492.1"/>
    <property type="molecule type" value="Genomic_DNA"/>
</dbReference>
<keyword evidence="2 5" id="KW-0812">Transmembrane</keyword>
<dbReference type="InterPro" id="IPR037185">
    <property type="entry name" value="EmrE-like"/>
</dbReference>
<feature type="transmembrane region" description="Helical" evidence="5">
    <location>
        <begin position="191"/>
        <end position="212"/>
    </location>
</feature>
<keyword evidence="3 5" id="KW-1133">Transmembrane helix</keyword>
<dbReference type="Proteomes" id="UP000246132">
    <property type="component" value="Unassembled WGS sequence"/>
</dbReference>
<dbReference type="AlphaFoldDB" id="A0A3A8ADV3"/>
<proteinExistence type="predicted"/>
<dbReference type="GO" id="GO:0016020">
    <property type="term" value="C:membrane"/>
    <property type="evidence" value="ECO:0007669"/>
    <property type="project" value="UniProtKB-SubCell"/>
</dbReference>
<dbReference type="SUPFAM" id="SSF103481">
    <property type="entry name" value="Multidrug resistance efflux transporter EmrE"/>
    <property type="match status" value="2"/>
</dbReference>
<keyword evidence="8" id="KW-1185">Reference proteome</keyword>
<dbReference type="PANTHER" id="PTHR32322:SF9">
    <property type="entry name" value="AMINO-ACID METABOLITE EFFLUX PUMP-RELATED"/>
    <property type="match status" value="1"/>
</dbReference>
<gene>
    <name evidence="7" type="ORF">DEM25_000360</name>
</gene>
<sequence>MSQPVAVNVAMSPAQWAMLITLSIVFGGSFFFNGVIVRDLPPLTIVFFRVALAAVALHLYLRATGRALPWSGAVWRMFFAMGALNNVIPFTLIVYGQTQIASGVASILNAMTPLFTVVVAHCWTDDEKLSGPRIAGVFAGLGGVAVMMGGATLGGGWGTVAAYLACLGAALAYGFAAVYGRRFRKAAIDPLAVATGQVTASSVLMLPLMLAVDRPWALAMPGVDSVLALVGLAIVSTAFAYLLYFRILSGAGATNLSLVTFLVPVSAILLGIAFLDEVLLPRHMIGMALIGVGLALVDGRLFRRRIPPVP</sequence>
<feature type="domain" description="EamA" evidence="6">
    <location>
        <begin position="162"/>
        <end position="297"/>
    </location>
</feature>
<protein>
    <submittedName>
        <fullName evidence="7">DMT family transporter</fullName>
    </submittedName>
</protein>
<feature type="domain" description="EamA" evidence="6">
    <location>
        <begin position="18"/>
        <end position="148"/>
    </location>
</feature>
<evidence type="ECO:0000256" key="1">
    <source>
        <dbReference type="ARBA" id="ARBA00004141"/>
    </source>
</evidence>
<feature type="transmembrane region" description="Helical" evidence="5">
    <location>
        <begin position="16"/>
        <end position="37"/>
    </location>
</feature>
<evidence type="ECO:0000256" key="4">
    <source>
        <dbReference type="ARBA" id="ARBA00023136"/>
    </source>
</evidence>